<dbReference type="Pfam" id="PF11412">
    <property type="entry name" value="DsbD_N"/>
    <property type="match status" value="1"/>
</dbReference>
<dbReference type="OrthoDB" id="9811036at2"/>
<name>A0A4V2FT19_9BACT</name>
<accession>A0A4V2FT19</accession>
<sequence>MKNLICLLGILFFVHVHIKGQSFDRNFYDLSSDGMEQLNIRIFTDYDKIEIGGEFVLAVCFDLEEDWHTYTAMNTGKNRPTSIILSLPDGIVVNDTIWPGPVVVESSKGGTNMIYDSDFMVLYKLCANKKINPSKIGVNASFQVCSSDLCMLGEASLETQIVTGENKKNCFYDGIQKELKLRKK</sequence>
<evidence type="ECO:0000313" key="3">
    <source>
        <dbReference type="Proteomes" id="UP000293562"/>
    </source>
</evidence>
<dbReference type="EMBL" id="SHKN01000001">
    <property type="protein sequence ID" value="RZT96405.1"/>
    <property type="molecule type" value="Genomic_DNA"/>
</dbReference>
<dbReference type="RefSeq" id="WP_130306284.1">
    <property type="nucleotide sequence ID" value="NZ_SHKN01000001.1"/>
</dbReference>
<comment type="caution">
    <text evidence="2">The sequence shown here is derived from an EMBL/GenBank/DDBJ whole genome shotgun (WGS) entry which is preliminary data.</text>
</comment>
<organism evidence="2 3">
    <name type="scientific">Ancylomarina subtilis</name>
    <dbReference type="NCBI Taxonomy" id="1639035"/>
    <lineage>
        <taxon>Bacteria</taxon>
        <taxon>Pseudomonadati</taxon>
        <taxon>Bacteroidota</taxon>
        <taxon>Bacteroidia</taxon>
        <taxon>Marinilabiliales</taxon>
        <taxon>Marinifilaceae</taxon>
        <taxon>Ancylomarina</taxon>
    </lineage>
</organism>
<keyword evidence="3" id="KW-1185">Reference proteome</keyword>
<feature type="domain" description="Thiol:disulfide interchange protein DsbD N-terminal" evidence="1">
    <location>
        <begin position="53"/>
        <end position="158"/>
    </location>
</feature>
<evidence type="ECO:0000259" key="1">
    <source>
        <dbReference type="Pfam" id="PF11412"/>
    </source>
</evidence>
<evidence type="ECO:0000313" key="2">
    <source>
        <dbReference type="EMBL" id="RZT96405.1"/>
    </source>
</evidence>
<dbReference type="InterPro" id="IPR028250">
    <property type="entry name" value="DsbDN"/>
</dbReference>
<reference evidence="2 3" key="1">
    <citation type="submission" date="2019-02" db="EMBL/GenBank/DDBJ databases">
        <title>Genomic Encyclopedia of Type Strains, Phase IV (KMG-IV): sequencing the most valuable type-strain genomes for metagenomic binning, comparative biology and taxonomic classification.</title>
        <authorList>
            <person name="Goeker M."/>
        </authorList>
    </citation>
    <scope>NUCLEOTIDE SEQUENCE [LARGE SCALE GENOMIC DNA]</scope>
    <source>
        <strain evidence="2 3">DSM 28825</strain>
    </source>
</reference>
<gene>
    <name evidence="2" type="ORF">EV201_1043</name>
</gene>
<dbReference type="Proteomes" id="UP000293562">
    <property type="component" value="Unassembled WGS sequence"/>
</dbReference>
<protein>
    <submittedName>
        <fullName evidence="2">Disulfide bond corrector protein DsbC</fullName>
    </submittedName>
</protein>
<proteinExistence type="predicted"/>
<dbReference type="AlphaFoldDB" id="A0A4V2FT19"/>